<reference evidence="2" key="1">
    <citation type="submission" date="2015-03" db="EMBL/GenBank/DDBJ databases">
        <authorList>
            <person name="Nijsse Bart"/>
        </authorList>
    </citation>
    <scope>NUCLEOTIDE SEQUENCE [LARGE SCALE GENOMIC DNA]</scope>
</reference>
<evidence type="ECO:0000313" key="2">
    <source>
        <dbReference type="Proteomes" id="UP000049855"/>
    </source>
</evidence>
<gene>
    <name evidence="1" type="ORF">SpAn4DRAFT_0626</name>
</gene>
<dbReference type="AlphaFoldDB" id="A0A0U1L5I2"/>
<organism evidence="1 2">
    <name type="scientific">Sporomusa ovata</name>
    <dbReference type="NCBI Taxonomy" id="2378"/>
    <lineage>
        <taxon>Bacteria</taxon>
        <taxon>Bacillati</taxon>
        <taxon>Bacillota</taxon>
        <taxon>Negativicutes</taxon>
        <taxon>Selenomonadales</taxon>
        <taxon>Sporomusaceae</taxon>
        <taxon>Sporomusa</taxon>
    </lineage>
</organism>
<dbReference type="Proteomes" id="UP000049855">
    <property type="component" value="Unassembled WGS sequence"/>
</dbReference>
<proteinExistence type="predicted"/>
<accession>A0A0U1L5I2</accession>
<dbReference type="RefSeq" id="WP_021170173.1">
    <property type="nucleotide sequence ID" value="NZ_CTRP01000014.1"/>
</dbReference>
<evidence type="ECO:0000313" key="1">
    <source>
        <dbReference type="EMBL" id="CQR74164.1"/>
    </source>
</evidence>
<sequence>MTAKELSILIRVGIDDLQVIKISDYEMLVLINLAIRQVNNSLCEMNSDLVEKDAVLPVNNDGYAELPANFQRPIAVVANSNILKPYSAGRRLDEFGYRITDGKLYVIGKEAALYYNHSFAKLMNMEEVLPVPDTFVDYLVDVVCNKIDGRPINNDIANLVQRRKYSHMQRKMPFCV</sequence>
<keyword evidence="2" id="KW-1185">Reference proteome</keyword>
<protein>
    <submittedName>
        <fullName evidence="1">Uncharacterized protein</fullName>
    </submittedName>
</protein>
<name>A0A0U1L5I2_9FIRM</name>
<dbReference type="EMBL" id="CTRP01000014">
    <property type="protein sequence ID" value="CQR74164.1"/>
    <property type="molecule type" value="Genomic_DNA"/>
</dbReference>